<name>A0A345D9E2_9BURK</name>
<keyword evidence="2" id="KW-1185">Reference proteome</keyword>
<evidence type="ECO:0000313" key="2">
    <source>
        <dbReference type="Proteomes" id="UP000252182"/>
    </source>
</evidence>
<accession>A0A345D9E2</accession>
<dbReference type="EMBL" id="CP031124">
    <property type="protein sequence ID" value="AXF84980.1"/>
    <property type="molecule type" value="Genomic_DNA"/>
</dbReference>
<reference evidence="2" key="1">
    <citation type="submission" date="2018-07" db="EMBL/GenBank/DDBJ databases">
        <authorList>
            <person name="Kim H."/>
        </authorList>
    </citation>
    <scope>NUCLEOTIDE SEQUENCE [LARGE SCALE GENOMIC DNA]</scope>
    <source>
        <strain evidence="2">F02</strain>
    </source>
</reference>
<protein>
    <submittedName>
        <fullName evidence="1">Uncharacterized protein</fullName>
    </submittedName>
</protein>
<gene>
    <name evidence="1" type="ORF">DTO96_100697</name>
</gene>
<dbReference type="KEGG" id="hyf:DTO96_100697"/>
<sequence length="278" mass="32491">MANLFIHQIYYNEETRVGLDAGFIPLDNMSNARPDWYEFWPIRQYLNAHLEHMNEDDLYGFFSPKFGRKLGLGSADVIQFVQHKFRADVDAFIFSPCWDQTAFFRNVFEQGNYWHAGLLDMSTEFFKRIGQPVDFHQLITHSQNTAFCNYTIAKPKFWRQWLALGEQFFQMVEAGEDDFARSFSDNTYYIGGYKYPMKTFVQERFATYVLATGAYVIEAFDTFSLPASMPMEDNEYCLNLLACDAYKQAYVQTGQPTFAGAYQCLRNRITAEFVQRVL</sequence>
<dbReference type="Proteomes" id="UP000252182">
    <property type="component" value="Chromosome"/>
</dbReference>
<dbReference type="RefSeq" id="WP_114562225.1">
    <property type="nucleotide sequence ID" value="NZ_CP031124.1"/>
</dbReference>
<organism evidence="1 2">
    <name type="scientific">Ephemeroptericola cinctiostellae</name>
    <dbReference type="NCBI Taxonomy" id="2268024"/>
    <lineage>
        <taxon>Bacteria</taxon>
        <taxon>Pseudomonadati</taxon>
        <taxon>Pseudomonadota</taxon>
        <taxon>Betaproteobacteria</taxon>
        <taxon>Burkholderiales</taxon>
        <taxon>Burkholderiaceae</taxon>
        <taxon>Ephemeroptericola</taxon>
    </lineage>
</organism>
<proteinExistence type="predicted"/>
<dbReference type="OrthoDB" id="101857at2"/>
<dbReference type="AlphaFoldDB" id="A0A345D9E2"/>
<evidence type="ECO:0000313" key="1">
    <source>
        <dbReference type="EMBL" id="AXF84980.1"/>
    </source>
</evidence>